<evidence type="ECO:0000313" key="8">
    <source>
        <dbReference type="EMBL" id="SNR76050.1"/>
    </source>
</evidence>
<gene>
    <name evidence="8" type="ORF">SAMN06265370_12142</name>
</gene>
<dbReference type="Proteomes" id="UP000198417">
    <property type="component" value="Unassembled WGS sequence"/>
</dbReference>
<dbReference type="GO" id="GO:0005886">
    <property type="term" value="C:plasma membrane"/>
    <property type="evidence" value="ECO:0007669"/>
    <property type="project" value="UniProtKB-SubCell"/>
</dbReference>
<organism evidence="8 9">
    <name type="scientific">Puniceibacterium sediminis</name>
    <dbReference type="NCBI Taxonomy" id="1608407"/>
    <lineage>
        <taxon>Bacteria</taxon>
        <taxon>Pseudomonadati</taxon>
        <taxon>Pseudomonadota</taxon>
        <taxon>Alphaproteobacteria</taxon>
        <taxon>Rhodobacterales</taxon>
        <taxon>Paracoccaceae</taxon>
        <taxon>Puniceibacterium</taxon>
    </lineage>
</organism>
<evidence type="ECO:0000313" key="9">
    <source>
        <dbReference type="Proteomes" id="UP000198417"/>
    </source>
</evidence>
<name>A0A238YYB0_9RHOB</name>
<dbReference type="PANTHER" id="PTHR43738:SF2">
    <property type="entry name" value="ABC TRANSPORTER PERMEASE"/>
    <property type="match status" value="1"/>
</dbReference>
<keyword evidence="9" id="KW-1185">Reference proteome</keyword>
<feature type="transmembrane region" description="Helical" evidence="6">
    <location>
        <begin position="54"/>
        <end position="77"/>
    </location>
</feature>
<feature type="transmembrane region" description="Helical" evidence="6">
    <location>
        <begin position="360"/>
        <end position="392"/>
    </location>
</feature>
<sequence length="444" mass="46677">MLPETLTRLWADLPNAAQDTVTFVALLLPAVLIGIWVLRGLAPGALITSMLRRYAAVNLVFTGLVAVSVALGVGLIAQERGLRQGSARAADKFDLIVTAPGSEITAMLAAVYLQPTDLPLLNGAQYAEIAGAEGVTFAAPLAFGDSWQGHPVVGTTTDFITHLSGASVQGRMFADHEEAVVGALVPLGIGDEVVPTHGAVETMDEEDDHGHHDIHYKVVGKLPATGSPWDRAILVPVEIVWELHGLANGHTPETAEQLGPPFAPENFPGTPAILVKPEKLFQAYALRTEFSRADMMAFFPGAVLSQLHGLASDVREAMSLLTVVSQILVAAAILAGLVLITRLFARNLAVLRALGAAPRFLLAVVWSYAATLLTLGTVVGFGLGIGAAAVLSRILTARTSVQISATPGWSELHLAAAFLSLSLICALLPGLLAMRRPPLADLRA</sequence>
<evidence type="ECO:0000256" key="4">
    <source>
        <dbReference type="ARBA" id="ARBA00022989"/>
    </source>
</evidence>
<keyword evidence="2" id="KW-1003">Cell membrane</keyword>
<feature type="transmembrane region" description="Helical" evidence="6">
    <location>
        <begin position="412"/>
        <end position="434"/>
    </location>
</feature>
<dbReference type="InterPro" id="IPR051125">
    <property type="entry name" value="ABC-4/HrtB_transporter"/>
</dbReference>
<reference evidence="8 9" key="1">
    <citation type="submission" date="2017-06" db="EMBL/GenBank/DDBJ databases">
        <authorList>
            <person name="Kim H.J."/>
            <person name="Triplett B.A."/>
        </authorList>
    </citation>
    <scope>NUCLEOTIDE SEQUENCE [LARGE SCALE GENOMIC DNA]</scope>
    <source>
        <strain evidence="8 9">DSM 29052</strain>
    </source>
</reference>
<dbReference type="AlphaFoldDB" id="A0A238YYB0"/>
<dbReference type="PANTHER" id="PTHR43738">
    <property type="entry name" value="ABC TRANSPORTER, MEMBRANE PROTEIN"/>
    <property type="match status" value="1"/>
</dbReference>
<dbReference type="EMBL" id="FZNN01000021">
    <property type="protein sequence ID" value="SNR76050.1"/>
    <property type="molecule type" value="Genomic_DNA"/>
</dbReference>
<feature type="domain" description="ABC3 transporter permease C-terminal" evidence="7">
    <location>
        <begin position="327"/>
        <end position="438"/>
    </location>
</feature>
<dbReference type="RefSeq" id="WP_245841056.1">
    <property type="nucleotide sequence ID" value="NZ_FZNN01000021.1"/>
</dbReference>
<keyword evidence="3 6" id="KW-0812">Transmembrane</keyword>
<dbReference type="Pfam" id="PF02687">
    <property type="entry name" value="FtsX"/>
    <property type="match status" value="1"/>
</dbReference>
<accession>A0A238YYB0</accession>
<comment type="subcellular location">
    <subcellularLocation>
        <location evidence="1">Cell membrane</location>
        <topology evidence="1">Multi-pass membrane protein</topology>
    </subcellularLocation>
</comment>
<dbReference type="InterPro" id="IPR003838">
    <property type="entry name" value="ABC3_permease_C"/>
</dbReference>
<evidence type="ECO:0000256" key="6">
    <source>
        <dbReference type="SAM" id="Phobius"/>
    </source>
</evidence>
<proteinExistence type="predicted"/>
<protein>
    <submittedName>
        <fullName evidence="8">Putative ABC transport system permease protein</fullName>
    </submittedName>
</protein>
<evidence type="ECO:0000256" key="5">
    <source>
        <dbReference type="ARBA" id="ARBA00023136"/>
    </source>
</evidence>
<evidence type="ECO:0000256" key="2">
    <source>
        <dbReference type="ARBA" id="ARBA00022475"/>
    </source>
</evidence>
<evidence type="ECO:0000256" key="1">
    <source>
        <dbReference type="ARBA" id="ARBA00004651"/>
    </source>
</evidence>
<evidence type="ECO:0000256" key="3">
    <source>
        <dbReference type="ARBA" id="ARBA00022692"/>
    </source>
</evidence>
<keyword evidence="4 6" id="KW-1133">Transmembrane helix</keyword>
<keyword evidence="5 6" id="KW-0472">Membrane</keyword>
<evidence type="ECO:0000259" key="7">
    <source>
        <dbReference type="Pfam" id="PF02687"/>
    </source>
</evidence>
<feature type="transmembrane region" description="Helical" evidence="6">
    <location>
        <begin position="20"/>
        <end position="42"/>
    </location>
</feature>
<feature type="transmembrane region" description="Helical" evidence="6">
    <location>
        <begin position="317"/>
        <end position="340"/>
    </location>
</feature>